<accession>A0ACD5YC05</accession>
<dbReference type="EnsemblPlants" id="AVESA.00010b.r2.5DG0935050.1">
    <property type="protein sequence ID" value="AVESA.00010b.r2.5DG0935050.1.CDS.1"/>
    <property type="gene ID" value="AVESA.00010b.r2.5DG0935050"/>
</dbReference>
<name>A0ACD5YC05_AVESA</name>
<evidence type="ECO:0000313" key="1">
    <source>
        <dbReference type="EnsemblPlants" id="AVESA.00010b.r2.5DG0935050.1.CDS.1"/>
    </source>
</evidence>
<dbReference type="Proteomes" id="UP001732700">
    <property type="component" value="Chromosome 5D"/>
</dbReference>
<organism evidence="1 2">
    <name type="scientific">Avena sativa</name>
    <name type="common">Oat</name>
    <dbReference type="NCBI Taxonomy" id="4498"/>
    <lineage>
        <taxon>Eukaryota</taxon>
        <taxon>Viridiplantae</taxon>
        <taxon>Streptophyta</taxon>
        <taxon>Embryophyta</taxon>
        <taxon>Tracheophyta</taxon>
        <taxon>Spermatophyta</taxon>
        <taxon>Magnoliopsida</taxon>
        <taxon>Liliopsida</taxon>
        <taxon>Poales</taxon>
        <taxon>Poaceae</taxon>
        <taxon>BOP clade</taxon>
        <taxon>Pooideae</taxon>
        <taxon>Poodae</taxon>
        <taxon>Poeae</taxon>
        <taxon>Poeae Chloroplast Group 1 (Aveneae type)</taxon>
        <taxon>Aveninae</taxon>
        <taxon>Avena</taxon>
    </lineage>
</organism>
<reference evidence="1" key="1">
    <citation type="submission" date="2021-05" db="EMBL/GenBank/DDBJ databases">
        <authorList>
            <person name="Scholz U."/>
            <person name="Mascher M."/>
            <person name="Fiebig A."/>
        </authorList>
    </citation>
    <scope>NUCLEOTIDE SEQUENCE [LARGE SCALE GENOMIC DNA]</scope>
</reference>
<proteinExistence type="predicted"/>
<protein>
    <submittedName>
        <fullName evidence="1">Uncharacterized protein</fullName>
    </submittedName>
</protein>
<sequence>MPTRNSYKTENPATINQATKRVSSTPLLISITATTDHLAISHARTAASMAVNDIKLADAENPALFKCDAGDDVDFAGRANWLRAAVLGANDGLVSTASLMLGVSAVKHDVRAMVVSGFAGLLAGACSMAIGEYVSVCSQRDVELAQLDRDGKRGGDEERALPSPVQAAAASALAFSVGAILPLLAAGFIVGYKLRVAAVVAVATMALAAFGYIGAVLGRAPVARSCSRVVVGGLAAMGVTFGLMRLFRVLAD</sequence>
<evidence type="ECO:0000313" key="2">
    <source>
        <dbReference type="Proteomes" id="UP001732700"/>
    </source>
</evidence>
<keyword evidence="2" id="KW-1185">Reference proteome</keyword>
<reference evidence="1" key="2">
    <citation type="submission" date="2025-09" db="UniProtKB">
        <authorList>
            <consortium name="EnsemblPlants"/>
        </authorList>
    </citation>
    <scope>IDENTIFICATION</scope>
</reference>